<evidence type="ECO:0000256" key="1">
    <source>
        <dbReference type="SAM" id="MobiDB-lite"/>
    </source>
</evidence>
<evidence type="ECO:0000313" key="3">
    <source>
        <dbReference type="Proteomes" id="UP000308671"/>
    </source>
</evidence>
<name>A0A4S8R5Q5_9HELO</name>
<organism evidence="2 3">
    <name type="scientific">Botrytis galanthina</name>
    <dbReference type="NCBI Taxonomy" id="278940"/>
    <lineage>
        <taxon>Eukaryota</taxon>
        <taxon>Fungi</taxon>
        <taxon>Dikarya</taxon>
        <taxon>Ascomycota</taxon>
        <taxon>Pezizomycotina</taxon>
        <taxon>Leotiomycetes</taxon>
        <taxon>Helotiales</taxon>
        <taxon>Sclerotiniaceae</taxon>
        <taxon>Botrytis</taxon>
    </lineage>
</organism>
<reference evidence="2 3" key="1">
    <citation type="submission" date="2017-12" db="EMBL/GenBank/DDBJ databases">
        <title>Comparative genomics of Botrytis spp.</title>
        <authorList>
            <person name="Valero-Jimenez C.A."/>
            <person name="Tapia P."/>
            <person name="Veloso J."/>
            <person name="Silva-Moreno E."/>
            <person name="Staats M."/>
            <person name="Valdes J.H."/>
            <person name="Van Kan J.A.L."/>
        </authorList>
    </citation>
    <scope>NUCLEOTIDE SEQUENCE [LARGE SCALE GENOMIC DNA]</scope>
    <source>
        <strain evidence="2 3">MUCL435</strain>
    </source>
</reference>
<proteinExistence type="predicted"/>
<dbReference type="AlphaFoldDB" id="A0A4S8R5Q5"/>
<dbReference type="Proteomes" id="UP000308671">
    <property type="component" value="Unassembled WGS sequence"/>
</dbReference>
<evidence type="ECO:0000313" key="2">
    <source>
        <dbReference type="EMBL" id="THV52900.1"/>
    </source>
</evidence>
<protein>
    <submittedName>
        <fullName evidence="2">Uncharacterized protein</fullName>
    </submittedName>
</protein>
<accession>A0A4S8R5Q5</accession>
<feature type="region of interest" description="Disordered" evidence="1">
    <location>
        <begin position="1"/>
        <end position="24"/>
    </location>
</feature>
<dbReference type="EMBL" id="PQXL01000065">
    <property type="protein sequence ID" value="THV52900.1"/>
    <property type="molecule type" value="Genomic_DNA"/>
</dbReference>
<sequence length="60" mass="6601">MKDDKQENYQDPNPSPSSVKHGVSEPLICDTITMQISLGRYVHSPSTGRKESKNVGGIGW</sequence>
<comment type="caution">
    <text evidence="2">The sequence shown here is derived from an EMBL/GenBank/DDBJ whole genome shotgun (WGS) entry which is preliminary data.</text>
</comment>
<keyword evidence="3" id="KW-1185">Reference proteome</keyword>
<gene>
    <name evidence="2" type="ORF">BGAL_0065g00290</name>
</gene>
<feature type="compositionally biased region" description="Polar residues" evidence="1">
    <location>
        <begin position="9"/>
        <end position="18"/>
    </location>
</feature>